<dbReference type="EC" id="2.7.13.3" evidence="2"/>
<organism evidence="8 9">
    <name type="scientific">Candidatus Coatesbacteria bacterium 4484_99</name>
    <dbReference type="NCBI Taxonomy" id="1970774"/>
    <lineage>
        <taxon>Bacteria</taxon>
        <taxon>Candidatus Coatesiibacteriota</taxon>
    </lineage>
</organism>
<dbReference type="Gene3D" id="3.30.450.20">
    <property type="entry name" value="PAS domain"/>
    <property type="match status" value="1"/>
</dbReference>
<keyword evidence="4" id="KW-0808">Transferase</keyword>
<dbReference type="PANTHER" id="PTHR43047:SF72">
    <property type="entry name" value="OSMOSENSING HISTIDINE PROTEIN KINASE SLN1"/>
    <property type="match status" value="1"/>
</dbReference>
<comment type="catalytic activity">
    <reaction evidence="1">
        <text>ATP + protein L-histidine = ADP + protein N-phospho-L-histidine.</text>
        <dbReference type="EC" id="2.7.13.3"/>
    </reaction>
</comment>
<dbReference type="GO" id="GO:0000155">
    <property type="term" value="F:phosphorelay sensor kinase activity"/>
    <property type="evidence" value="ECO:0007669"/>
    <property type="project" value="InterPro"/>
</dbReference>
<dbReference type="PROSITE" id="PS50109">
    <property type="entry name" value="HIS_KIN"/>
    <property type="match status" value="1"/>
</dbReference>
<dbReference type="Pfam" id="PF02518">
    <property type="entry name" value="HATPase_c"/>
    <property type="match status" value="1"/>
</dbReference>
<evidence type="ECO:0000256" key="4">
    <source>
        <dbReference type="ARBA" id="ARBA00022679"/>
    </source>
</evidence>
<evidence type="ECO:0000256" key="3">
    <source>
        <dbReference type="ARBA" id="ARBA00022553"/>
    </source>
</evidence>
<dbReference type="PANTHER" id="PTHR43047">
    <property type="entry name" value="TWO-COMPONENT HISTIDINE PROTEIN KINASE"/>
    <property type="match status" value="1"/>
</dbReference>
<dbReference type="InterPro" id="IPR036097">
    <property type="entry name" value="HisK_dim/P_sf"/>
</dbReference>
<feature type="coiled-coil region" evidence="6">
    <location>
        <begin position="49"/>
        <end position="76"/>
    </location>
</feature>
<dbReference type="InterPro" id="IPR036890">
    <property type="entry name" value="HATPase_C_sf"/>
</dbReference>
<proteinExistence type="predicted"/>
<protein>
    <recommendedName>
        <fullName evidence="2">histidine kinase</fullName>
        <ecNumber evidence="2">2.7.13.3</ecNumber>
    </recommendedName>
</protein>
<dbReference type="CDD" id="cd16922">
    <property type="entry name" value="HATPase_EvgS-ArcB-TorS-like"/>
    <property type="match status" value="1"/>
</dbReference>
<keyword evidence="3" id="KW-0597">Phosphoprotein</keyword>
<comment type="caution">
    <text evidence="8">The sequence shown here is derived from an EMBL/GenBank/DDBJ whole genome shotgun (WGS) entry which is preliminary data.</text>
</comment>
<dbReference type="InterPro" id="IPR035965">
    <property type="entry name" value="PAS-like_dom_sf"/>
</dbReference>
<dbReference type="SMART" id="SM00388">
    <property type="entry name" value="HisKA"/>
    <property type="match status" value="1"/>
</dbReference>
<evidence type="ECO:0000313" key="9">
    <source>
        <dbReference type="Proteomes" id="UP000192611"/>
    </source>
</evidence>
<keyword evidence="5" id="KW-0418">Kinase</keyword>
<evidence type="ECO:0000256" key="6">
    <source>
        <dbReference type="SAM" id="Coils"/>
    </source>
</evidence>
<dbReference type="Pfam" id="PF00512">
    <property type="entry name" value="HisKA"/>
    <property type="match status" value="1"/>
</dbReference>
<accession>A0A1W9S1R2</accession>
<dbReference type="InterPro" id="IPR004358">
    <property type="entry name" value="Sig_transdc_His_kin-like_C"/>
</dbReference>
<dbReference type="GO" id="GO:0009927">
    <property type="term" value="F:histidine phosphotransfer kinase activity"/>
    <property type="evidence" value="ECO:0007669"/>
    <property type="project" value="TreeGrafter"/>
</dbReference>
<keyword evidence="6" id="KW-0175">Coiled coil</keyword>
<name>A0A1W9S1R2_9BACT</name>
<dbReference type="Gene3D" id="3.30.565.10">
    <property type="entry name" value="Histidine kinase-like ATPase, C-terminal domain"/>
    <property type="match status" value="1"/>
</dbReference>
<evidence type="ECO:0000259" key="7">
    <source>
        <dbReference type="PROSITE" id="PS50109"/>
    </source>
</evidence>
<dbReference type="InterPro" id="IPR005467">
    <property type="entry name" value="His_kinase_dom"/>
</dbReference>
<dbReference type="NCBIfam" id="TIGR00229">
    <property type="entry name" value="sensory_box"/>
    <property type="match status" value="1"/>
</dbReference>
<sequence>MAGKGTPSIYEIAITDVVGHTIPIELNVGIIKYNERPAAIILVRDISERKKAEEELKKAFTELEHAHRELKKLDTAKTEFLNITSHELRSPLTSILGYAEILSEGLVGPVTDGQRESAYGILRNARQLERLINDLLDFTQMETGRLRLDTEVCDLKPIIKDAVESMRPRIEEAGCAVSIEVPPDLPPSICDARRITQVLYNLIGNAVKFSPDGGTITISANKVDRFIRISVKDEGVGIPEENQEKIFDKFYQVDMSDTRRARGLGLGLAISKAIIDAHGGSIWVDSKPEKGSTFYFTVPIEERRRS</sequence>
<feature type="domain" description="Histidine kinase" evidence="7">
    <location>
        <begin position="83"/>
        <end position="302"/>
    </location>
</feature>
<dbReference type="InterPro" id="IPR003594">
    <property type="entry name" value="HATPase_dom"/>
</dbReference>
<evidence type="ECO:0000256" key="5">
    <source>
        <dbReference type="ARBA" id="ARBA00022777"/>
    </source>
</evidence>
<dbReference type="CDD" id="cd00082">
    <property type="entry name" value="HisKA"/>
    <property type="match status" value="1"/>
</dbReference>
<dbReference type="Proteomes" id="UP000192611">
    <property type="component" value="Unassembled WGS sequence"/>
</dbReference>
<dbReference type="InterPro" id="IPR000014">
    <property type="entry name" value="PAS"/>
</dbReference>
<evidence type="ECO:0000256" key="1">
    <source>
        <dbReference type="ARBA" id="ARBA00000085"/>
    </source>
</evidence>
<dbReference type="InterPro" id="IPR003661">
    <property type="entry name" value="HisK_dim/P_dom"/>
</dbReference>
<evidence type="ECO:0000313" key="8">
    <source>
        <dbReference type="EMBL" id="OQX90230.1"/>
    </source>
</evidence>
<dbReference type="GO" id="GO:0005886">
    <property type="term" value="C:plasma membrane"/>
    <property type="evidence" value="ECO:0007669"/>
    <property type="project" value="TreeGrafter"/>
</dbReference>
<reference evidence="9" key="1">
    <citation type="submission" date="2017-03" db="EMBL/GenBank/DDBJ databases">
        <title>Novel pathways for hydrocarbon cycling and metabolic interdependencies in hydrothermal sediment communities.</title>
        <authorList>
            <person name="Dombrowski N."/>
            <person name="Seitz K."/>
            <person name="Teske A."/>
            <person name="Baker B."/>
        </authorList>
    </citation>
    <scope>NUCLEOTIDE SEQUENCE [LARGE SCALE GENOMIC DNA]</scope>
</reference>
<gene>
    <name evidence="8" type="ORF">B6D57_04250</name>
</gene>
<dbReference type="SUPFAM" id="SSF55874">
    <property type="entry name" value="ATPase domain of HSP90 chaperone/DNA topoisomerase II/histidine kinase"/>
    <property type="match status" value="1"/>
</dbReference>
<dbReference type="EMBL" id="NATQ01000085">
    <property type="protein sequence ID" value="OQX90230.1"/>
    <property type="molecule type" value="Genomic_DNA"/>
</dbReference>
<dbReference type="AlphaFoldDB" id="A0A1W9S1R2"/>
<dbReference type="PRINTS" id="PR00344">
    <property type="entry name" value="BCTRLSENSOR"/>
</dbReference>
<dbReference type="FunFam" id="3.30.565.10:FF:000006">
    <property type="entry name" value="Sensor histidine kinase WalK"/>
    <property type="match status" value="1"/>
</dbReference>
<evidence type="ECO:0000256" key="2">
    <source>
        <dbReference type="ARBA" id="ARBA00012438"/>
    </source>
</evidence>
<dbReference type="SUPFAM" id="SSF47384">
    <property type="entry name" value="Homodimeric domain of signal transducing histidine kinase"/>
    <property type="match status" value="1"/>
</dbReference>
<dbReference type="SMART" id="SM00387">
    <property type="entry name" value="HATPase_c"/>
    <property type="match status" value="1"/>
</dbReference>
<dbReference type="Gene3D" id="1.10.287.130">
    <property type="match status" value="1"/>
</dbReference>
<dbReference type="SUPFAM" id="SSF55785">
    <property type="entry name" value="PYP-like sensor domain (PAS domain)"/>
    <property type="match status" value="1"/>
</dbReference>